<evidence type="ECO:0000256" key="11">
    <source>
        <dbReference type="ARBA" id="ARBA00060615"/>
    </source>
</evidence>
<protein>
    <recommendedName>
        <fullName evidence="4">Trehalase</fullName>
        <ecNumber evidence="3">3.2.1.28</ecNumber>
    </recommendedName>
    <alternativeName>
        <fullName evidence="8">Alpha,alpha-trehalase</fullName>
    </alternativeName>
    <alternativeName>
        <fullName evidence="9">Alpha,alpha-trehalose glucohydrolase</fullName>
    </alternativeName>
</protein>
<comment type="catalytic activity">
    <reaction evidence="1">
        <text>alpha,alpha-trehalose + H2O = alpha-D-glucose + beta-D-glucose</text>
        <dbReference type="Rhea" id="RHEA:32675"/>
        <dbReference type="ChEBI" id="CHEBI:15377"/>
        <dbReference type="ChEBI" id="CHEBI:15903"/>
        <dbReference type="ChEBI" id="CHEBI:16551"/>
        <dbReference type="ChEBI" id="CHEBI:17925"/>
        <dbReference type="EC" id="3.2.1.28"/>
    </reaction>
</comment>
<dbReference type="EMBL" id="SMSJ01000001">
    <property type="protein sequence ID" value="TDH64577.1"/>
    <property type="molecule type" value="Genomic_DNA"/>
</dbReference>
<dbReference type="GO" id="GO:0004555">
    <property type="term" value="F:alpha,alpha-trehalase activity"/>
    <property type="evidence" value="ECO:0007669"/>
    <property type="project" value="UniProtKB-EC"/>
</dbReference>
<dbReference type="InterPro" id="IPR012341">
    <property type="entry name" value="6hp_glycosidase-like_sf"/>
</dbReference>
<feature type="domain" description="GH15-like" evidence="12">
    <location>
        <begin position="219"/>
        <end position="581"/>
    </location>
</feature>
<evidence type="ECO:0000256" key="9">
    <source>
        <dbReference type="ARBA" id="ARBA00031637"/>
    </source>
</evidence>
<dbReference type="InterPro" id="IPR045582">
    <property type="entry name" value="Trehalase-like_N"/>
</dbReference>
<keyword evidence="7" id="KW-0326">Glycosidase</keyword>
<dbReference type="SUPFAM" id="SSF48208">
    <property type="entry name" value="Six-hairpin glycosidases"/>
    <property type="match status" value="1"/>
</dbReference>
<dbReference type="GO" id="GO:0005993">
    <property type="term" value="P:trehalose catabolic process"/>
    <property type="evidence" value="ECO:0007669"/>
    <property type="project" value="UniProtKB-ARBA"/>
</dbReference>
<evidence type="ECO:0000256" key="10">
    <source>
        <dbReference type="ARBA" id="ARBA00053030"/>
    </source>
</evidence>
<name>A0A4R5QPM1_9PROT</name>
<evidence type="ECO:0000256" key="3">
    <source>
        <dbReference type="ARBA" id="ARBA00012757"/>
    </source>
</evidence>
<dbReference type="AlphaFoldDB" id="A0A4R5QPM1"/>
<evidence type="ECO:0000259" key="13">
    <source>
        <dbReference type="Pfam" id="PF19291"/>
    </source>
</evidence>
<evidence type="ECO:0000256" key="1">
    <source>
        <dbReference type="ARBA" id="ARBA00001576"/>
    </source>
</evidence>
<dbReference type="Gene3D" id="1.50.10.10">
    <property type="match status" value="1"/>
</dbReference>
<keyword evidence="5 14" id="KW-0378">Hydrolase</keyword>
<dbReference type="InterPro" id="IPR011613">
    <property type="entry name" value="GH15-like"/>
</dbReference>
<dbReference type="Proteomes" id="UP000295096">
    <property type="component" value="Unassembled WGS sequence"/>
</dbReference>
<keyword evidence="6" id="KW-0119">Carbohydrate metabolism</keyword>
<dbReference type="PANTHER" id="PTHR31616">
    <property type="entry name" value="TREHALASE"/>
    <property type="match status" value="1"/>
</dbReference>
<dbReference type="FunFam" id="1.50.10.10:FF:000005">
    <property type="entry name" value="Glycosyl hydrolase, glucoamylase"/>
    <property type="match status" value="1"/>
</dbReference>
<proteinExistence type="inferred from homology"/>
<dbReference type="EC" id="3.2.1.28" evidence="3"/>
<evidence type="ECO:0000259" key="12">
    <source>
        <dbReference type="Pfam" id="PF00723"/>
    </source>
</evidence>
<feature type="domain" description="Trehalase-like N-terminal" evidence="13">
    <location>
        <begin position="2"/>
        <end position="143"/>
    </location>
</feature>
<organism evidence="14 15">
    <name type="scientific">Dankookia rubra</name>
    <dbReference type="NCBI Taxonomy" id="1442381"/>
    <lineage>
        <taxon>Bacteria</taxon>
        <taxon>Pseudomonadati</taxon>
        <taxon>Pseudomonadota</taxon>
        <taxon>Alphaproteobacteria</taxon>
        <taxon>Acetobacterales</taxon>
        <taxon>Roseomonadaceae</taxon>
        <taxon>Dankookia</taxon>
    </lineage>
</organism>
<dbReference type="PANTHER" id="PTHR31616:SF0">
    <property type="entry name" value="GLUCAN 1,4-ALPHA-GLUCOSIDASE"/>
    <property type="match status" value="1"/>
</dbReference>
<comment type="cofactor">
    <cofactor evidence="10">
        <name>phosphate</name>
        <dbReference type="ChEBI" id="CHEBI:43474"/>
    </cofactor>
</comment>
<evidence type="ECO:0000313" key="14">
    <source>
        <dbReference type="EMBL" id="TDH64577.1"/>
    </source>
</evidence>
<keyword evidence="15" id="KW-1185">Reference proteome</keyword>
<evidence type="ECO:0000256" key="7">
    <source>
        <dbReference type="ARBA" id="ARBA00023295"/>
    </source>
</evidence>
<comment type="similarity">
    <text evidence="2">Belongs to the glycosyl hydrolase 15 family.</text>
</comment>
<dbReference type="OrthoDB" id="3902805at2"/>
<gene>
    <name evidence="14" type="ORF">E2C06_01130</name>
</gene>
<sequence>MALRIEDYAVIGNRETMALVGRDGSIDWLCLPRFDSPACFAALLGTAENGRWRIAPCHPAARVTRRYRPGTLVLETRFESPDGAVTLVDCMQRRDGATDIVRLVRGERGRLAMRMDLAMRFDYGRDIPWVSRLEDGRLRAIAGPDRLLLDTSVPLHGQRMTTVAEFEVVAGETVPFVLTWTPSFHPLPARPSATAVLAEETAEWQAWSARGRTEGEWAEAVSRSLITLRALAHRETGGIVAAATTSLPEQLRGMRNWDYRYCWLRDATLTLLALMGGGYVEEAAAWREWLLRAVAGSPDKLQIMYGLAGERRLDERELTFLSGYQGAQPVRIGNAAAGQLQLDVYGELLDAMHHARRAGIPPNDDAWGLERTLTNRLIDLWDQPDEGIWEVRGPRRHFTYSKVMAWVALDRSVRGIEEFGMKGPLAQWRAVRDRIHADVCRRGFDTARNSFVQSYGATQLDASLLLIPLVGFLPPEDPRIGGTVAAIERELLQDGFVRRYDTSKAQDGLPPGEGAFLACSFWLADNYVMLGRRDEARALFERLLTLRNDVGLLAEEYDPKAGRQVGNFPQAFSHVALVSTAGNLARAEKPAEQRSGHRAADD</sequence>
<dbReference type="Pfam" id="PF00723">
    <property type="entry name" value="Glyco_hydro_15"/>
    <property type="match status" value="1"/>
</dbReference>
<reference evidence="14 15" key="1">
    <citation type="journal article" date="2016" name="J. Microbiol.">
        <title>Dankookia rubra gen. nov., sp. nov., an alphaproteobacterium isolated from sediment of a shallow stream.</title>
        <authorList>
            <person name="Kim W.H."/>
            <person name="Kim D.H."/>
            <person name="Kang K."/>
            <person name="Ahn T.Y."/>
        </authorList>
    </citation>
    <scope>NUCLEOTIDE SEQUENCE [LARGE SCALE GENOMIC DNA]</scope>
    <source>
        <strain evidence="14 15">JCM30602</strain>
    </source>
</reference>
<dbReference type="Pfam" id="PF19291">
    <property type="entry name" value="TREH_N"/>
    <property type="match status" value="1"/>
</dbReference>
<evidence type="ECO:0000256" key="2">
    <source>
        <dbReference type="ARBA" id="ARBA00006188"/>
    </source>
</evidence>
<evidence type="ECO:0000256" key="5">
    <source>
        <dbReference type="ARBA" id="ARBA00022801"/>
    </source>
</evidence>
<comment type="pathway">
    <text evidence="11">Glycan degradation; trehalose degradation; D-glucose from alpha,alpha-trehalose: step 1/1.</text>
</comment>
<accession>A0A4R5QPM1</accession>
<comment type="caution">
    <text evidence="14">The sequence shown here is derived from an EMBL/GenBank/DDBJ whole genome shotgun (WGS) entry which is preliminary data.</text>
</comment>
<evidence type="ECO:0000256" key="4">
    <source>
        <dbReference type="ARBA" id="ARBA00019905"/>
    </source>
</evidence>
<evidence type="ECO:0000256" key="8">
    <source>
        <dbReference type="ARBA" id="ARBA00030473"/>
    </source>
</evidence>
<evidence type="ECO:0000256" key="6">
    <source>
        <dbReference type="ARBA" id="ARBA00023277"/>
    </source>
</evidence>
<dbReference type="RefSeq" id="WP_133286733.1">
    <property type="nucleotide sequence ID" value="NZ_SMSJ01000001.1"/>
</dbReference>
<dbReference type="InterPro" id="IPR008928">
    <property type="entry name" value="6-hairpin_glycosidase_sf"/>
</dbReference>
<evidence type="ECO:0000313" key="15">
    <source>
        <dbReference type="Proteomes" id="UP000295096"/>
    </source>
</evidence>